<accession>A0A495JXJ4</accession>
<reference evidence="2 3" key="1">
    <citation type="submission" date="2018-10" db="EMBL/GenBank/DDBJ databases">
        <title>Sequencing the genomes of 1000 actinobacteria strains.</title>
        <authorList>
            <person name="Klenk H.-P."/>
        </authorList>
    </citation>
    <scope>NUCLEOTIDE SEQUENCE [LARGE SCALE GENOMIC DNA]</scope>
    <source>
        <strain evidence="2 3">DSM 45175</strain>
    </source>
</reference>
<protein>
    <submittedName>
        <fullName evidence="2">Putative exonuclease SbcCD C subunit</fullName>
    </submittedName>
</protein>
<evidence type="ECO:0000313" key="2">
    <source>
        <dbReference type="EMBL" id="RKR92984.1"/>
    </source>
</evidence>
<organism evidence="2 3">
    <name type="scientific">Micromonospora pisi</name>
    <dbReference type="NCBI Taxonomy" id="589240"/>
    <lineage>
        <taxon>Bacteria</taxon>
        <taxon>Bacillati</taxon>
        <taxon>Actinomycetota</taxon>
        <taxon>Actinomycetes</taxon>
        <taxon>Micromonosporales</taxon>
        <taxon>Micromonosporaceae</taxon>
        <taxon>Micromonospora</taxon>
    </lineage>
</organism>
<dbReference type="PANTHER" id="PTHR45615">
    <property type="entry name" value="MYOSIN HEAVY CHAIN, NON-MUSCLE"/>
    <property type="match status" value="1"/>
</dbReference>
<keyword evidence="2" id="KW-0540">Nuclease</keyword>
<keyword evidence="2" id="KW-0269">Exonuclease</keyword>
<keyword evidence="1" id="KW-0175">Coiled coil</keyword>
<dbReference type="EMBL" id="RBKT01000001">
    <property type="protein sequence ID" value="RKR92984.1"/>
    <property type="molecule type" value="Genomic_DNA"/>
</dbReference>
<feature type="coiled-coil region" evidence="1">
    <location>
        <begin position="512"/>
        <end position="539"/>
    </location>
</feature>
<sequence>MSVIPHQIRRLPEPALEDVADLGVPRAVGRWQPTRAGAVNSWAWTDEVFLFADGWLALAGPNGSGKSLTASMLVTMLLDADTSQKALSVSGEAAGTLIDRHTDRTTTEDRTGAWWLEYGLHTAGSADVRYLTTGLWLRSQGGSLQRAFFLTPGRVGIDLHLQRDREPVAVEDLAAQLSALDGRLFTSHDRLTSKAKPHLHVADEDQYRDAVRTTLFAPLDAVQFDALLGVLRSLRSVRTAEAISPNAMRTVLTEALPALDPRALQFIADTMERIADLERQLQQARSETRQLEQAEQQYRRYLDTVTAVEAAQLSHAQTLFDDHGRQVRAAEDKLTEATRAAAAVAAQRAELRTTITEVKGKLQATDAALRDHAGAELPQLEERLTELRKLHDAARQRQDDLADDAELTAAAAQEALEQASSGQRHLGELVSHLLAAAAEVGAQAFVDRIADSSNQLTSTEPGSAVTLTGLAQLAGTPHSWVQARLDVLQRIDAAMRELDIAQEGQRGAAAQVRAAEADRDRYEQTAEQAVTLRRTAESELGAALQQWDGHRVELPAIPAHLLDTGERIDPDALVSWLHRAGTSTRHRIALAAREQDVHNAGRNVTAAEAAVGTAAGKREKADATAAEAERGLASAEQQAVIDHEAADERARQDQAAHEAAVEAAQQITADAEQALADGGTAATAAALTWAHRVAAWRTSLIHLDPAAINVPSAPDTVDLHQPARAVQQAHATVAARLQRSIAGAEHDRDQAQQSVQHIEAELSNARRQSPVPAAPPWRAVRHPDAGVPFWAAVAFAPQTGAGHADRLEGALLVSGLLDALITHDGRLIGDGDVILSPHAPVPGRSLADVLSAEPDCGIDPRRITSLLRSITIDEHDSDTFAGRLRIGPMIATAPRDYRAAFIGRTARERARRTRVSDLEHQLAIAGDILTGAQRHLQSMQEAAQAAQAEADSFPGTDDIARARDNLVQLRLALADAEQRTTRAAAEADAVLARALTAVAATRTAIDRSLIDAGQRLESAGDTLRESLEAETAAAEHLTAMRVELATAVDHRDQAQAAEDRCTHEEHSFPDLDDLRRVLRDEDAAEQAAIAARARVTDHEGLHRDASTRVVQAQQTVNVAATQPDSTMLPTSAQPLHRHRQAVEGFDRQISTWSNAAQRTLDLLTTAHLTKKTAGRTAAKLHAAVADAGNLQQSATSLNARVEQTRTLHGAEYTYLLRTREALDAEHNARQAEDEALGKQHGKHEVAEAEARLTLTNLAPQRVETEQARTRHHHRMGLLATYGFADVPDDIPHEPDGTPANVTAALSWARRILAQRQGSTRLDSLIGNRDRMLRQLENTTRTVNQALAAFDQQLDITTLENTDWRRVTLAAPNAAVGDDLRHAAATLRTTVAGLEADLRHDIKGILKTSTFIQLRRDIQQRREAAQELVRQIRATLQNVRTGVARVGVQVDWKVREDDNARQMVDLLTAPPSDEVFETMYDVLRRRMEEAGDETWTDRVAHTFDYRSWHEWHISVTHSSFGADQFKPVNARSNPLKSLSTGESRLATMLPLLAAAWSMYSGATYVGPRLLTIDEIDAAFDDKNLRQVLALLRTWNFDVLATTPSIAPLIKRESRDVVIHEVITTAGRHRVTIPWLWNGAGEATPITLPLPATTTES</sequence>
<keyword evidence="3" id="KW-1185">Reference proteome</keyword>
<feature type="coiled-coil region" evidence="1">
    <location>
        <begin position="734"/>
        <end position="768"/>
    </location>
</feature>
<evidence type="ECO:0000313" key="3">
    <source>
        <dbReference type="Proteomes" id="UP000277671"/>
    </source>
</evidence>
<evidence type="ECO:0000256" key="1">
    <source>
        <dbReference type="SAM" id="Coils"/>
    </source>
</evidence>
<proteinExistence type="predicted"/>
<dbReference type="Pfam" id="PF13558">
    <property type="entry name" value="SbcC_Walker_B"/>
    <property type="match status" value="1"/>
</dbReference>
<dbReference type="SUPFAM" id="SSF52540">
    <property type="entry name" value="P-loop containing nucleoside triphosphate hydrolases"/>
    <property type="match status" value="3"/>
</dbReference>
<dbReference type="InterPro" id="IPR027417">
    <property type="entry name" value="P-loop_NTPase"/>
</dbReference>
<feature type="coiled-coil region" evidence="1">
    <location>
        <begin position="267"/>
        <end position="397"/>
    </location>
</feature>
<name>A0A495JXJ4_9ACTN</name>
<dbReference type="OrthoDB" id="8527901at2"/>
<gene>
    <name evidence="2" type="ORF">BDK92_7480</name>
</gene>
<dbReference type="PANTHER" id="PTHR45615:SF66">
    <property type="entry name" value="CARD DOMAIN-CONTAINING PROTEIN"/>
    <property type="match status" value="1"/>
</dbReference>
<feature type="coiled-coil region" evidence="1">
    <location>
        <begin position="929"/>
        <end position="986"/>
    </location>
</feature>
<keyword evidence="2" id="KW-0378">Hydrolase</keyword>
<dbReference type="Proteomes" id="UP000277671">
    <property type="component" value="Unassembled WGS sequence"/>
</dbReference>
<comment type="caution">
    <text evidence="2">The sequence shown here is derived from an EMBL/GenBank/DDBJ whole genome shotgun (WGS) entry which is preliminary data.</text>
</comment>
<dbReference type="RefSeq" id="WP_121160994.1">
    <property type="nucleotide sequence ID" value="NZ_RBKT01000001.1"/>
</dbReference>
<dbReference type="Gene3D" id="3.40.50.300">
    <property type="entry name" value="P-loop containing nucleotide triphosphate hydrolases"/>
    <property type="match status" value="1"/>
</dbReference>
<dbReference type="GO" id="GO:0004527">
    <property type="term" value="F:exonuclease activity"/>
    <property type="evidence" value="ECO:0007669"/>
    <property type="project" value="UniProtKB-KW"/>
</dbReference>